<feature type="transmembrane region" description="Helical" evidence="6">
    <location>
        <begin position="524"/>
        <end position="546"/>
    </location>
</feature>
<dbReference type="AlphaFoldDB" id="A0A511BLF1"/>
<dbReference type="Pfam" id="PF13567">
    <property type="entry name" value="DUF4131"/>
    <property type="match status" value="1"/>
</dbReference>
<reference evidence="9 10" key="1">
    <citation type="submission" date="2019-07" db="EMBL/GenBank/DDBJ databases">
        <title>Whole genome shotgun sequence of Swaminathania salitolerans NBRC 104436.</title>
        <authorList>
            <person name="Hosoyama A."/>
            <person name="Uohara A."/>
            <person name="Ohji S."/>
            <person name="Ichikawa N."/>
        </authorList>
    </citation>
    <scope>NUCLEOTIDE SEQUENCE [LARGE SCALE GENOMIC DNA]</scope>
    <source>
        <strain evidence="9 10">NBRC 104436</strain>
    </source>
</reference>
<evidence type="ECO:0008006" key="11">
    <source>
        <dbReference type="Google" id="ProtNLM"/>
    </source>
</evidence>
<comment type="caution">
    <text evidence="9">The sequence shown here is derived from an EMBL/GenBank/DDBJ whole genome shotgun (WGS) entry which is preliminary data.</text>
</comment>
<evidence type="ECO:0000256" key="3">
    <source>
        <dbReference type="ARBA" id="ARBA00022692"/>
    </source>
</evidence>
<dbReference type="EMBL" id="BJVC01000001">
    <property type="protein sequence ID" value="GEL00922.1"/>
    <property type="molecule type" value="Genomic_DNA"/>
</dbReference>
<feature type="transmembrane region" description="Helical" evidence="6">
    <location>
        <begin position="255"/>
        <end position="278"/>
    </location>
</feature>
<name>A0A511BLF1_9PROT</name>
<feature type="transmembrane region" description="Helical" evidence="6">
    <location>
        <begin position="433"/>
        <end position="455"/>
    </location>
</feature>
<keyword evidence="10" id="KW-1185">Reference proteome</keyword>
<accession>A0A511BLF1</accession>
<evidence type="ECO:0000256" key="1">
    <source>
        <dbReference type="ARBA" id="ARBA00004651"/>
    </source>
</evidence>
<dbReference type="Pfam" id="PF03772">
    <property type="entry name" value="Competence"/>
    <property type="match status" value="1"/>
</dbReference>
<feature type="transmembrane region" description="Helical" evidence="6">
    <location>
        <begin position="12"/>
        <end position="33"/>
    </location>
</feature>
<feature type="domain" description="ComEC/Rec2-related protein" evidence="7">
    <location>
        <begin position="235"/>
        <end position="519"/>
    </location>
</feature>
<dbReference type="PANTHER" id="PTHR30619:SF1">
    <property type="entry name" value="RECOMBINATION PROTEIN 2"/>
    <property type="match status" value="1"/>
</dbReference>
<evidence type="ECO:0000256" key="6">
    <source>
        <dbReference type="SAM" id="Phobius"/>
    </source>
</evidence>
<evidence type="ECO:0000259" key="8">
    <source>
        <dbReference type="Pfam" id="PF13567"/>
    </source>
</evidence>
<feature type="transmembrane region" description="Helical" evidence="6">
    <location>
        <begin position="499"/>
        <end position="517"/>
    </location>
</feature>
<gene>
    <name evidence="9" type="ORF">SSA02_00850</name>
</gene>
<evidence type="ECO:0000313" key="9">
    <source>
        <dbReference type="EMBL" id="GEL00922.1"/>
    </source>
</evidence>
<feature type="transmembrane region" description="Helical" evidence="6">
    <location>
        <begin position="290"/>
        <end position="312"/>
    </location>
</feature>
<feature type="domain" description="DUF4131" evidence="8">
    <location>
        <begin position="42"/>
        <end position="193"/>
    </location>
</feature>
<dbReference type="InterPro" id="IPR004477">
    <property type="entry name" value="ComEC_N"/>
</dbReference>
<evidence type="ECO:0000256" key="2">
    <source>
        <dbReference type="ARBA" id="ARBA00022475"/>
    </source>
</evidence>
<dbReference type="PANTHER" id="PTHR30619">
    <property type="entry name" value="DNA INTERNALIZATION/COMPETENCE PROTEIN COMEC/REC2"/>
    <property type="match status" value="1"/>
</dbReference>
<keyword evidence="4 6" id="KW-1133">Transmembrane helix</keyword>
<dbReference type="Proteomes" id="UP000321405">
    <property type="component" value="Unassembled WGS sequence"/>
</dbReference>
<keyword evidence="2" id="KW-1003">Cell membrane</keyword>
<evidence type="ECO:0000256" key="5">
    <source>
        <dbReference type="ARBA" id="ARBA00023136"/>
    </source>
</evidence>
<dbReference type="InterPro" id="IPR025405">
    <property type="entry name" value="DUF4131"/>
</dbReference>
<evidence type="ECO:0000259" key="7">
    <source>
        <dbReference type="Pfam" id="PF03772"/>
    </source>
</evidence>
<feature type="transmembrane region" description="Helical" evidence="6">
    <location>
        <begin position="342"/>
        <end position="361"/>
    </location>
</feature>
<organism evidence="9 10">
    <name type="scientific">Swaminathania salitolerans</name>
    <dbReference type="NCBI Taxonomy" id="182838"/>
    <lineage>
        <taxon>Bacteria</taxon>
        <taxon>Pseudomonadati</taxon>
        <taxon>Pseudomonadota</taxon>
        <taxon>Alphaproteobacteria</taxon>
        <taxon>Acetobacterales</taxon>
        <taxon>Acetobacteraceae</taxon>
        <taxon>Swaminathania</taxon>
    </lineage>
</organism>
<comment type="subcellular location">
    <subcellularLocation>
        <location evidence="1">Cell membrane</location>
        <topology evidence="1">Multi-pass membrane protein</topology>
    </subcellularLocation>
</comment>
<feature type="transmembrane region" description="Helical" evidence="6">
    <location>
        <begin position="407"/>
        <end position="427"/>
    </location>
</feature>
<feature type="transmembrane region" description="Helical" evidence="6">
    <location>
        <begin position="39"/>
        <end position="57"/>
    </location>
</feature>
<keyword evidence="5 6" id="KW-0472">Membrane</keyword>
<sequence length="711" mass="75971">MGGIEAILFRQGRALFGWMPVLWAAGVLLYFQLRYEPGWQSACPIAVLGGTVLCAGWRRIGSRVAGFVLLLPALGFLDASWQAHRQTPMPALPSLSVVLSGTIRDVRDLGRESPDLFRQRLVVADAVFETGVDAGMSPLQRRLLLSLRSERPLSPGDRIRARALLHPPSPPFYPGGRDPQRRAWFDGTAGTGRILNEPVLIAQTTRRNPDLWRAAIARHIGETLPGQDGAIAATLLAGHDEGISRETRASFAASGLAHILAVAGLHLGLVMGAVFVALRQCLVFWPRIGLRLPCREIAALVALAVGAGYVLLTGAHLPALRSLGMAGLATCALLASRRVLSMRSLAIVALLLLIVSPVLVLDLSFQMSFAAVMALIAGYDVLRPVLRRDAERFRGRTSRRILHHVGLLALTSALAGGATLPLVMAGFGTVQPWFILANLVAVPLAGICVMPFGLLSLLAMSFGLASVPLTIMGLGIRAIRFLADHVAQSPFATVSVPLMPGWGIALYMAGLAGLCLWRGKARGLFLLPVSGAVLSFLFVAPPLVLVSPDAGLIAFRDGGVLHAGPHGALETPVLEAWQRAFALPVRPAAAHRGCTGEGCKLVLDGYPLILHFADGRSGADRSPCPPSASRAIVISRSPLPEPCPSRLSVDRFTVWRNGAVALYLHDGDPHERDPHGNGPVMVSDRSWRGTRLWVPPPGYRGKPNLPLARTE</sequence>
<feature type="transmembrane region" description="Helical" evidence="6">
    <location>
        <begin position="367"/>
        <end position="386"/>
    </location>
</feature>
<feature type="transmembrane region" description="Helical" evidence="6">
    <location>
        <begin position="462"/>
        <end position="479"/>
    </location>
</feature>
<proteinExistence type="predicted"/>
<evidence type="ECO:0000256" key="4">
    <source>
        <dbReference type="ARBA" id="ARBA00022989"/>
    </source>
</evidence>
<keyword evidence="3 6" id="KW-0812">Transmembrane</keyword>
<dbReference type="InterPro" id="IPR052159">
    <property type="entry name" value="Competence_DNA_uptake"/>
</dbReference>
<dbReference type="NCBIfam" id="TIGR00360">
    <property type="entry name" value="ComEC_N-term"/>
    <property type="match status" value="1"/>
</dbReference>
<evidence type="ECO:0000313" key="10">
    <source>
        <dbReference type="Proteomes" id="UP000321405"/>
    </source>
</evidence>
<dbReference type="GO" id="GO:0005886">
    <property type="term" value="C:plasma membrane"/>
    <property type="evidence" value="ECO:0007669"/>
    <property type="project" value="UniProtKB-SubCell"/>
</dbReference>
<protein>
    <recommendedName>
        <fullName evidence="11">Competence protein ComEC</fullName>
    </recommendedName>
</protein>